<gene>
    <name evidence="21" type="ORF">SCLTRI_LOCUS7496</name>
</gene>
<dbReference type="CDD" id="cd13854">
    <property type="entry name" value="CuRO_1_MaLCC_like"/>
    <property type="match status" value="1"/>
</dbReference>
<dbReference type="EMBL" id="CAJHIA010000030">
    <property type="protein sequence ID" value="CAD6447704.1"/>
    <property type="molecule type" value="Genomic_DNA"/>
</dbReference>
<evidence type="ECO:0000256" key="16">
    <source>
        <dbReference type="SAM" id="MobiDB-lite"/>
    </source>
</evidence>
<name>A0A8H2VZ86_9HELO</name>
<dbReference type="InterPro" id="IPR008972">
    <property type="entry name" value="Cupredoxin"/>
</dbReference>
<feature type="signal peptide" evidence="17">
    <location>
        <begin position="1"/>
        <end position="18"/>
    </location>
</feature>
<keyword evidence="9 17" id="KW-0732">Signal</keyword>
<dbReference type="Pfam" id="PF07731">
    <property type="entry name" value="Cu-oxidase_2"/>
    <property type="match status" value="1"/>
</dbReference>
<dbReference type="GO" id="GO:0046274">
    <property type="term" value="P:lignin catabolic process"/>
    <property type="evidence" value="ECO:0007669"/>
    <property type="project" value="UniProtKB-KW"/>
</dbReference>
<proteinExistence type="inferred from homology"/>
<dbReference type="InterPro" id="IPR011706">
    <property type="entry name" value="Cu-oxidase_C"/>
</dbReference>
<dbReference type="Pfam" id="PF00394">
    <property type="entry name" value="Cu-oxidase"/>
    <property type="match status" value="1"/>
</dbReference>
<evidence type="ECO:0000256" key="6">
    <source>
        <dbReference type="ARBA" id="ARBA00012297"/>
    </source>
</evidence>
<comment type="cofactor">
    <cofactor evidence="2">
        <name>Cu cation</name>
        <dbReference type="ChEBI" id="CHEBI:23378"/>
    </cofactor>
</comment>
<feature type="domain" description="Plastocyanin-like" evidence="19">
    <location>
        <begin position="580"/>
        <end position="693"/>
    </location>
</feature>
<evidence type="ECO:0000256" key="1">
    <source>
        <dbReference type="ARBA" id="ARBA00000349"/>
    </source>
</evidence>
<keyword evidence="11" id="KW-0560">Oxidoreductase</keyword>
<evidence type="ECO:0000256" key="12">
    <source>
        <dbReference type="ARBA" id="ARBA00023008"/>
    </source>
</evidence>
<feature type="chain" id="PRO_5034685917" description="laccase" evidence="17">
    <location>
        <begin position="19"/>
        <end position="724"/>
    </location>
</feature>
<keyword evidence="22" id="KW-1185">Reference proteome</keyword>
<feature type="region of interest" description="Disordered" evidence="16">
    <location>
        <begin position="134"/>
        <end position="155"/>
    </location>
</feature>
<dbReference type="FunFam" id="2.60.40.420:FF:000021">
    <property type="entry name" value="Extracellular dihydrogeodin oxidase/laccase"/>
    <property type="match status" value="1"/>
</dbReference>
<dbReference type="GO" id="GO:0005576">
    <property type="term" value="C:extracellular region"/>
    <property type="evidence" value="ECO:0007669"/>
    <property type="project" value="UniProtKB-SubCell"/>
</dbReference>
<keyword evidence="10" id="KW-0677">Repeat</keyword>
<evidence type="ECO:0000259" key="20">
    <source>
        <dbReference type="Pfam" id="PF07732"/>
    </source>
</evidence>
<comment type="catalytic activity">
    <reaction evidence="1">
        <text>4 hydroquinone + O2 = 4 benzosemiquinone + 2 H2O</text>
        <dbReference type="Rhea" id="RHEA:11276"/>
        <dbReference type="ChEBI" id="CHEBI:15377"/>
        <dbReference type="ChEBI" id="CHEBI:15379"/>
        <dbReference type="ChEBI" id="CHEBI:17594"/>
        <dbReference type="ChEBI" id="CHEBI:17977"/>
        <dbReference type="EC" id="1.10.3.2"/>
    </reaction>
</comment>
<dbReference type="PANTHER" id="PTHR11709">
    <property type="entry name" value="MULTI-COPPER OXIDASE"/>
    <property type="match status" value="1"/>
</dbReference>
<reference evidence="21" key="1">
    <citation type="submission" date="2020-10" db="EMBL/GenBank/DDBJ databases">
        <authorList>
            <person name="Kusch S."/>
        </authorList>
    </citation>
    <scope>NUCLEOTIDE SEQUENCE</scope>
    <source>
        <strain evidence="21">SwB9</strain>
    </source>
</reference>
<sequence length="724" mass="77596">MRFYILLALCLSIVQIQATPTFGFFNPIAALQADILKIMNEVECMLGTKSSFIPAILTKGNPKAVTSNKCSPTKATATSAAAVKTSVSSLQSVALSKWSSLQSLLSTTTTLPPILTTSVTVSTAKTASSTSAVVSTSTTAKATSPTATASSTTAKASSITSQVTSSAVSSASASSSTSKTVSSRIAVGTPCAGNTAADRSQWCDYSTSTDYYNEVPNTGITREYWLNIQDGVASPDGISRYVQTVNGSIPGPTIIADWGDNVVVHVTNNLSVNGSTIHFHGIHQNYTNQNDGVPSITQCPIAFGATYTYKWKATQYGSSWYHSHVGLQAWEGVAGGIIINGPSTANYDVDKGTLMLTDWGHTTVDEQYQYAQTAGPPVMDTGLINGTNVFGEDGASNQTGSRFSTSVTSGTSYRFRLVNSAIDSHFKFSVDNHILTVMANDLVPIVPYQTQVLNIAIGQRYDVIVTANQASLASDFWIRAIPQASCSENNNPSNIKGILHYGSSTGIPTTTGYNFTDECVDESPSSLIPFLPKTVSASSKSADEAVTVAQNSNQLFKWYLNNSTFLTEWEDPTLLMVEKEITTFTTANNLIELPNANEWIYLIIHSRIPVPHPIHLHGHDFYVISQQASVYDPATAVATYNLNNPPRRDVASLPAGGYLVLAFETDNPGAWLAHCHIGWHASEGFAMQFLERASEIPGILDVASLQGTCDQWNRNAVHQEDSGI</sequence>
<dbReference type="Pfam" id="PF07732">
    <property type="entry name" value="Cu-oxidase_3"/>
    <property type="match status" value="1"/>
</dbReference>
<evidence type="ECO:0000256" key="17">
    <source>
        <dbReference type="SAM" id="SignalP"/>
    </source>
</evidence>
<evidence type="ECO:0000256" key="8">
    <source>
        <dbReference type="ARBA" id="ARBA00022723"/>
    </source>
</evidence>
<evidence type="ECO:0000256" key="14">
    <source>
        <dbReference type="ARBA" id="ARBA00023180"/>
    </source>
</evidence>
<dbReference type="Gene3D" id="2.60.40.420">
    <property type="entry name" value="Cupredoxins - blue copper proteins"/>
    <property type="match status" value="3"/>
</dbReference>
<dbReference type="PANTHER" id="PTHR11709:SF502">
    <property type="entry name" value="MULTICOPPER OXIDASE"/>
    <property type="match status" value="1"/>
</dbReference>
<keyword evidence="7" id="KW-0964">Secreted</keyword>
<comment type="subcellular location">
    <subcellularLocation>
        <location evidence="4">Secreted</location>
    </subcellularLocation>
</comment>
<dbReference type="FunFam" id="2.60.40.420:FF:000038">
    <property type="entry name" value="Extracellular dihydrogeodin oxidase/laccase"/>
    <property type="match status" value="1"/>
</dbReference>
<dbReference type="AlphaFoldDB" id="A0A8H2VZ86"/>
<dbReference type="CDD" id="cd13901">
    <property type="entry name" value="CuRO_3_MaLCC_like"/>
    <property type="match status" value="1"/>
</dbReference>
<evidence type="ECO:0000256" key="3">
    <source>
        <dbReference type="ARBA" id="ARBA00002075"/>
    </source>
</evidence>
<evidence type="ECO:0000259" key="18">
    <source>
        <dbReference type="Pfam" id="PF00394"/>
    </source>
</evidence>
<comment type="caution">
    <text evidence="21">The sequence shown here is derived from an EMBL/GenBank/DDBJ whole genome shotgun (WGS) entry which is preliminary data.</text>
</comment>
<dbReference type="SUPFAM" id="SSF49503">
    <property type="entry name" value="Cupredoxins"/>
    <property type="match status" value="3"/>
</dbReference>
<accession>A0A8H2VZ86</accession>
<dbReference type="EC" id="1.10.3.2" evidence="6"/>
<evidence type="ECO:0000256" key="9">
    <source>
        <dbReference type="ARBA" id="ARBA00022729"/>
    </source>
</evidence>
<organism evidence="21 22">
    <name type="scientific">Sclerotinia trifoliorum</name>
    <dbReference type="NCBI Taxonomy" id="28548"/>
    <lineage>
        <taxon>Eukaryota</taxon>
        <taxon>Fungi</taxon>
        <taxon>Dikarya</taxon>
        <taxon>Ascomycota</taxon>
        <taxon>Pezizomycotina</taxon>
        <taxon>Leotiomycetes</taxon>
        <taxon>Helotiales</taxon>
        <taxon>Sclerotiniaceae</taxon>
        <taxon>Sclerotinia</taxon>
    </lineage>
</organism>
<evidence type="ECO:0000259" key="19">
    <source>
        <dbReference type="Pfam" id="PF07731"/>
    </source>
</evidence>
<dbReference type="InterPro" id="IPR001117">
    <property type="entry name" value="Cu-oxidase_2nd"/>
</dbReference>
<comment type="function">
    <text evidence="3">Lignin degradation and detoxification of lignin-derived products.</text>
</comment>
<evidence type="ECO:0000256" key="13">
    <source>
        <dbReference type="ARBA" id="ARBA00023157"/>
    </source>
</evidence>
<keyword evidence="14" id="KW-0325">Glycoprotein</keyword>
<dbReference type="InterPro" id="IPR011707">
    <property type="entry name" value="Cu-oxidase-like_N"/>
</dbReference>
<evidence type="ECO:0000313" key="21">
    <source>
        <dbReference type="EMBL" id="CAD6447704.1"/>
    </source>
</evidence>
<keyword evidence="13" id="KW-1015">Disulfide bond</keyword>
<evidence type="ECO:0000256" key="4">
    <source>
        <dbReference type="ARBA" id="ARBA00004613"/>
    </source>
</evidence>
<dbReference type="Proteomes" id="UP000624404">
    <property type="component" value="Unassembled WGS sequence"/>
</dbReference>
<keyword evidence="15" id="KW-0439">Lignin degradation</keyword>
<dbReference type="OrthoDB" id="2121828at2759"/>
<dbReference type="CDD" id="cd13880">
    <property type="entry name" value="CuRO_2_MaLCC_like"/>
    <property type="match status" value="1"/>
</dbReference>
<dbReference type="InterPro" id="IPR045087">
    <property type="entry name" value="Cu-oxidase_fam"/>
</dbReference>
<evidence type="ECO:0000256" key="7">
    <source>
        <dbReference type="ARBA" id="ARBA00022525"/>
    </source>
</evidence>
<evidence type="ECO:0000256" key="5">
    <source>
        <dbReference type="ARBA" id="ARBA00010609"/>
    </source>
</evidence>
<evidence type="ECO:0000313" key="22">
    <source>
        <dbReference type="Proteomes" id="UP000624404"/>
    </source>
</evidence>
<keyword evidence="8" id="KW-0479">Metal-binding</keyword>
<comment type="similarity">
    <text evidence="5">Belongs to the multicopper oxidase family.</text>
</comment>
<feature type="domain" description="Plastocyanin-like" evidence="18">
    <location>
        <begin position="352"/>
        <end position="503"/>
    </location>
</feature>
<dbReference type="FunFam" id="2.60.40.420:FF:000046">
    <property type="entry name" value="Multicopper oxidase"/>
    <property type="match status" value="1"/>
</dbReference>
<dbReference type="GO" id="GO:0005507">
    <property type="term" value="F:copper ion binding"/>
    <property type="evidence" value="ECO:0007669"/>
    <property type="project" value="InterPro"/>
</dbReference>
<protein>
    <recommendedName>
        <fullName evidence="6">laccase</fullName>
        <ecNumber evidence="6">1.10.3.2</ecNumber>
    </recommendedName>
</protein>
<dbReference type="GO" id="GO:0052716">
    <property type="term" value="F:hydroquinone:oxygen oxidoreductase activity"/>
    <property type="evidence" value="ECO:0007669"/>
    <property type="project" value="UniProtKB-EC"/>
</dbReference>
<feature type="domain" description="Plastocyanin-like" evidence="20">
    <location>
        <begin position="228"/>
        <end position="342"/>
    </location>
</feature>
<evidence type="ECO:0000256" key="10">
    <source>
        <dbReference type="ARBA" id="ARBA00022737"/>
    </source>
</evidence>
<evidence type="ECO:0000256" key="2">
    <source>
        <dbReference type="ARBA" id="ARBA00001935"/>
    </source>
</evidence>
<evidence type="ECO:0000256" key="11">
    <source>
        <dbReference type="ARBA" id="ARBA00023002"/>
    </source>
</evidence>
<keyword evidence="12" id="KW-0186">Copper</keyword>
<evidence type="ECO:0000256" key="15">
    <source>
        <dbReference type="ARBA" id="ARBA00023185"/>
    </source>
</evidence>